<dbReference type="Proteomes" id="UP000325055">
    <property type="component" value="Unassembled WGS sequence"/>
</dbReference>
<dbReference type="Proteomes" id="UP000482653">
    <property type="component" value="Unassembled WGS sequence"/>
</dbReference>
<dbReference type="InterPro" id="IPR038765">
    <property type="entry name" value="Papain-like_cys_pep_sf"/>
</dbReference>
<evidence type="ECO:0000313" key="3">
    <source>
        <dbReference type="EMBL" id="KAA5419299.1"/>
    </source>
</evidence>
<dbReference type="SUPFAM" id="SSF54001">
    <property type="entry name" value="Cysteine proteinases"/>
    <property type="match status" value="1"/>
</dbReference>
<accession>A0A108T453</accession>
<name>A0A108T453_9BACE</name>
<evidence type="ECO:0000313" key="4">
    <source>
        <dbReference type="Proteomes" id="UP000325055"/>
    </source>
</evidence>
<evidence type="ECO:0000313" key="1">
    <source>
        <dbReference type="EMBL" id="KAA5402167.1"/>
    </source>
</evidence>
<sequence>MEMKTHVSLLKTILFLTLVLVGCQGSSDKETPPVELPQELFRDGDIAFRRGTGITSRVVLAADREGAYSHTGILKKKAGQWYVIHAVPGEPDFKDDPDRVKMETVEVFFEKRKAVNGAIMRVSGDSVARYRAATHAEHLYESHVLFDHDYDLADTTKMYCTELIDFVYRKEGIDLPEGRVSHVNIPGFRGDYLLPNDIAQSKRLCLIYYF</sequence>
<dbReference type="eggNOG" id="COG3863">
    <property type="taxonomic scope" value="Bacteria"/>
</dbReference>
<evidence type="ECO:0008006" key="7">
    <source>
        <dbReference type="Google" id="ProtNLM"/>
    </source>
</evidence>
<dbReference type="STRING" id="246787.BcellWH2_00687"/>
<evidence type="ECO:0000313" key="2">
    <source>
        <dbReference type="EMBL" id="KAA5412229.1"/>
    </source>
</evidence>
<organism evidence="1 4">
    <name type="scientific">Bacteroides cellulosilyticus</name>
    <dbReference type="NCBI Taxonomy" id="246787"/>
    <lineage>
        <taxon>Bacteria</taxon>
        <taxon>Pseudomonadati</taxon>
        <taxon>Bacteroidota</taxon>
        <taxon>Bacteroidia</taxon>
        <taxon>Bacteroidales</taxon>
        <taxon>Bacteroidaceae</taxon>
        <taxon>Bacteroides</taxon>
    </lineage>
</organism>
<dbReference type="AlphaFoldDB" id="A0A108T453"/>
<protein>
    <recommendedName>
        <fullName evidence="7">Permuted papain-like amidase enzyme, YaeF/YiiX, C92 family</fullName>
    </recommendedName>
</protein>
<dbReference type="Gene3D" id="3.90.1720.10">
    <property type="entry name" value="endopeptidase domain like (from Nostoc punctiforme)"/>
    <property type="match status" value="1"/>
</dbReference>
<evidence type="ECO:0000313" key="5">
    <source>
        <dbReference type="Proteomes" id="UP000448877"/>
    </source>
</evidence>
<dbReference type="RefSeq" id="WP_007213528.1">
    <property type="nucleotide sequence ID" value="NZ_CABMLT010000023.1"/>
</dbReference>
<dbReference type="EMBL" id="VVYX01000011">
    <property type="protein sequence ID" value="KAA5419299.1"/>
    <property type="molecule type" value="Genomic_DNA"/>
</dbReference>
<dbReference type="GeneID" id="66307866"/>
<proteinExistence type="predicted"/>
<reference evidence="4 5" key="1">
    <citation type="journal article" date="2019" name="Nat. Med.">
        <title>A library of human gut bacterial isolates paired with longitudinal multiomics data enables mechanistic microbiome research.</title>
        <authorList>
            <person name="Poyet M."/>
            <person name="Groussin M."/>
            <person name="Gibbons S.M."/>
            <person name="Avila-Pacheco J."/>
            <person name="Jiang X."/>
            <person name="Kearney S.M."/>
            <person name="Perrotta A.R."/>
            <person name="Berdy B."/>
            <person name="Zhao S."/>
            <person name="Lieberman T.D."/>
            <person name="Swanson P.K."/>
            <person name="Smith M."/>
            <person name="Roesemann S."/>
            <person name="Alexander J.E."/>
            <person name="Rich S.A."/>
            <person name="Livny J."/>
            <person name="Vlamakis H."/>
            <person name="Clish C."/>
            <person name="Bullock K."/>
            <person name="Deik A."/>
            <person name="Scott J."/>
            <person name="Pierce K.A."/>
            <person name="Xavier R.J."/>
            <person name="Alm E.J."/>
        </authorList>
    </citation>
    <scope>NUCLEOTIDE SEQUENCE [LARGE SCALE GENOMIC DNA]</scope>
    <source>
        <strain evidence="2 5">BIOML-A6</strain>
        <strain evidence="1 4">BIOML-A7</strain>
        <strain evidence="3 6">BIOML-A8</strain>
    </source>
</reference>
<comment type="caution">
    <text evidence="1">The sequence shown here is derived from an EMBL/GenBank/DDBJ whole genome shotgun (WGS) entry which is preliminary data.</text>
</comment>
<gene>
    <name evidence="2" type="ORF">F2Y81_26420</name>
    <name evidence="1" type="ORF">F2Y86_26405</name>
    <name evidence="3" type="ORF">F2Y87_09925</name>
</gene>
<evidence type="ECO:0000313" key="6">
    <source>
        <dbReference type="Proteomes" id="UP000482653"/>
    </source>
</evidence>
<dbReference type="Proteomes" id="UP000448877">
    <property type="component" value="Unassembled WGS sequence"/>
</dbReference>
<dbReference type="EMBL" id="VVYW01000039">
    <property type="protein sequence ID" value="KAA5402167.1"/>
    <property type="molecule type" value="Genomic_DNA"/>
</dbReference>
<dbReference type="PROSITE" id="PS51257">
    <property type="entry name" value="PROKAR_LIPOPROTEIN"/>
    <property type="match status" value="1"/>
</dbReference>
<dbReference type="EMBL" id="VVYV01000076">
    <property type="protein sequence ID" value="KAA5412229.1"/>
    <property type="molecule type" value="Genomic_DNA"/>
</dbReference>